<gene>
    <name evidence="1" type="ORF">GWO68_11685</name>
</gene>
<name>A0A6B2HAB8_9BACT</name>
<dbReference type="Proteomes" id="UP000478546">
    <property type="component" value="Unassembled WGS sequence"/>
</dbReference>
<dbReference type="RefSeq" id="WP_162346638.1">
    <property type="nucleotide sequence ID" value="NZ_JAAEAA010000014.1"/>
</dbReference>
<accession>A0A6B2HAB8</accession>
<dbReference type="Gene3D" id="2.60.40.10">
    <property type="entry name" value="Immunoglobulins"/>
    <property type="match status" value="1"/>
</dbReference>
<dbReference type="Pfam" id="PF17957">
    <property type="entry name" value="Big_7"/>
    <property type="match status" value="1"/>
</dbReference>
<dbReference type="AlphaFoldDB" id="A0A6B2HAB8"/>
<keyword evidence="2" id="KW-1185">Reference proteome</keyword>
<dbReference type="EMBL" id="JAAEAA010000014">
    <property type="protein sequence ID" value="NDK56582.1"/>
    <property type="molecule type" value="Genomic_DNA"/>
</dbReference>
<sequence>MKLKTMLAALFAIAALTGCEDLFEDGSMQPDGSKPSLTINNPTNNQAVNQSQGLRVYVTAVDKDAVKTMEFKVMGAETSLINFNKVSEKNVVEFDTLVSVANLAPGTYQLNVKATDGRTNVSEQQVNFTVR</sequence>
<evidence type="ECO:0000313" key="1">
    <source>
        <dbReference type="EMBL" id="NDK56582.1"/>
    </source>
</evidence>
<comment type="caution">
    <text evidence="1">The sequence shown here is derived from an EMBL/GenBank/DDBJ whole genome shotgun (WGS) entry which is preliminary data.</text>
</comment>
<organism evidence="1 2">
    <name type="scientific">Pontibacter fetidus</name>
    <dbReference type="NCBI Taxonomy" id="2700082"/>
    <lineage>
        <taxon>Bacteria</taxon>
        <taxon>Pseudomonadati</taxon>
        <taxon>Bacteroidota</taxon>
        <taxon>Cytophagia</taxon>
        <taxon>Cytophagales</taxon>
        <taxon>Hymenobacteraceae</taxon>
        <taxon>Pontibacter</taxon>
    </lineage>
</organism>
<dbReference type="InterPro" id="IPR013783">
    <property type="entry name" value="Ig-like_fold"/>
</dbReference>
<evidence type="ECO:0000313" key="2">
    <source>
        <dbReference type="Proteomes" id="UP000478546"/>
    </source>
</evidence>
<protein>
    <recommendedName>
        <fullName evidence="3">DUF4625 domain-containing protein</fullName>
    </recommendedName>
</protein>
<reference evidence="1 2" key="1">
    <citation type="submission" date="2020-01" db="EMBL/GenBank/DDBJ databases">
        <authorList>
            <person name="Kim M.K."/>
        </authorList>
    </citation>
    <scope>NUCLEOTIDE SEQUENCE [LARGE SCALE GENOMIC DNA]</scope>
    <source>
        <strain evidence="1 2">BT213</strain>
    </source>
</reference>
<dbReference type="PROSITE" id="PS51257">
    <property type="entry name" value="PROKAR_LIPOPROTEIN"/>
    <property type="match status" value="1"/>
</dbReference>
<evidence type="ECO:0008006" key="3">
    <source>
        <dbReference type="Google" id="ProtNLM"/>
    </source>
</evidence>
<proteinExistence type="predicted"/>